<comment type="caution">
    <text evidence="2">The sequence shown here is derived from an EMBL/GenBank/DDBJ whole genome shotgun (WGS) entry which is preliminary data.</text>
</comment>
<feature type="compositionally biased region" description="Low complexity" evidence="1">
    <location>
        <begin position="86"/>
        <end position="105"/>
    </location>
</feature>
<name>A0AA40ARM9_9PEZI</name>
<dbReference type="Gene3D" id="3.40.30.10">
    <property type="entry name" value="Glutaredoxin"/>
    <property type="match status" value="1"/>
</dbReference>
<feature type="compositionally biased region" description="Basic and acidic residues" evidence="1">
    <location>
        <begin position="354"/>
        <end position="366"/>
    </location>
</feature>
<evidence type="ECO:0000313" key="3">
    <source>
        <dbReference type="Proteomes" id="UP001172102"/>
    </source>
</evidence>
<dbReference type="SUPFAM" id="SSF52833">
    <property type="entry name" value="Thioredoxin-like"/>
    <property type="match status" value="1"/>
</dbReference>
<dbReference type="Pfam" id="PF13911">
    <property type="entry name" value="AhpC-TSA_2"/>
    <property type="match status" value="1"/>
</dbReference>
<evidence type="ECO:0000256" key="1">
    <source>
        <dbReference type="SAM" id="MobiDB-lite"/>
    </source>
</evidence>
<feature type="region of interest" description="Disordered" evidence="1">
    <location>
        <begin position="116"/>
        <end position="135"/>
    </location>
</feature>
<proteinExistence type="predicted"/>
<feature type="region of interest" description="Disordered" evidence="1">
    <location>
        <begin position="1"/>
        <end position="105"/>
    </location>
</feature>
<dbReference type="AlphaFoldDB" id="A0AA40ARM9"/>
<dbReference type="CDD" id="cd02970">
    <property type="entry name" value="PRX_like2"/>
    <property type="match status" value="1"/>
</dbReference>
<keyword evidence="3" id="KW-1185">Reference proteome</keyword>
<feature type="compositionally biased region" description="Low complexity" evidence="1">
    <location>
        <begin position="48"/>
        <end position="61"/>
    </location>
</feature>
<dbReference type="InterPro" id="IPR032801">
    <property type="entry name" value="PXL2A/B/C"/>
</dbReference>
<dbReference type="PANTHER" id="PTHR28630">
    <property type="match status" value="1"/>
</dbReference>
<feature type="compositionally biased region" description="Basic and acidic residues" evidence="1">
    <location>
        <begin position="62"/>
        <end position="83"/>
    </location>
</feature>
<sequence>MAASSGPPAAAAAVTTAEPIQLQTPPPASVVGEKIQAGDGPSPPEVASPPISVVAVSAAVAKEPEAGSDAKSDKEEGHREKSALKTTPIPAATAPAPGSAESTAPVVTDALSISRSSTVDGADDHDHDHGHDHYDSDDINPLDFQGAVETDNELPSPETLRRIENYIVLDRDGKSHSFKSLYSGKHVARRVLLIFVRHFFCGNCQEYLRTLSASITPSSLLRLPISTFIAVIGCGDPGLIDMYTTETGCPFPVYADPRRKLYDALGMIRTLALGSRPAYAKRHIIKTSIESVVQGLKVLKKGLATKAGDARQIGGEFLFEPYELQSPVTTPFGEVERRIGEVSLGESRSSDASLDGKNENDEGEEKRVTWCHRMKTTRDHAEIPELMEVLGLDGQGMPIKDKKRWSKAVEERKGTGLSMASQISAMKAEAGIGIDVTP</sequence>
<accession>A0AA40ARM9</accession>
<dbReference type="Proteomes" id="UP001172102">
    <property type="component" value="Unassembled WGS sequence"/>
</dbReference>
<organism evidence="2 3">
    <name type="scientific">Lasiosphaeris hirsuta</name>
    <dbReference type="NCBI Taxonomy" id="260670"/>
    <lineage>
        <taxon>Eukaryota</taxon>
        <taxon>Fungi</taxon>
        <taxon>Dikarya</taxon>
        <taxon>Ascomycota</taxon>
        <taxon>Pezizomycotina</taxon>
        <taxon>Sordariomycetes</taxon>
        <taxon>Sordariomycetidae</taxon>
        <taxon>Sordariales</taxon>
        <taxon>Lasiosphaeriaceae</taxon>
        <taxon>Lasiosphaeris</taxon>
    </lineage>
</organism>
<dbReference type="InterPro" id="IPR036249">
    <property type="entry name" value="Thioredoxin-like_sf"/>
</dbReference>
<evidence type="ECO:0000313" key="2">
    <source>
        <dbReference type="EMBL" id="KAK0720736.1"/>
    </source>
</evidence>
<reference evidence="2" key="1">
    <citation type="submission" date="2023-06" db="EMBL/GenBank/DDBJ databases">
        <title>Genome-scale phylogeny and comparative genomics of the fungal order Sordariales.</title>
        <authorList>
            <consortium name="Lawrence Berkeley National Laboratory"/>
            <person name="Hensen N."/>
            <person name="Bonometti L."/>
            <person name="Westerberg I."/>
            <person name="Brannstrom I.O."/>
            <person name="Guillou S."/>
            <person name="Cros-Aarteil S."/>
            <person name="Calhoun S."/>
            <person name="Haridas S."/>
            <person name="Kuo A."/>
            <person name="Mondo S."/>
            <person name="Pangilinan J."/>
            <person name="Riley R."/>
            <person name="Labutti K."/>
            <person name="Andreopoulos B."/>
            <person name="Lipzen A."/>
            <person name="Chen C."/>
            <person name="Yanf M."/>
            <person name="Daum C."/>
            <person name="Ng V."/>
            <person name="Clum A."/>
            <person name="Steindorff A."/>
            <person name="Ohm R."/>
            <person name="Martin F."/>
            <person name="Silar P."/>
            <person name="Natvig D."/>
            <person name="Lalanne C."/>
            <person name="Gautier V."/>
            <person name="Ament-Velasquez S.L."/>
            <person name="Kruys A."/>
            <person name="Hutchinson M.I."/>
            <person name="Powell A.J."/>
            <person name="Barry K."/>
            <person name="Miller A.N."/>
            <person name="Grigoriev I.V."/>
            <person name="Debuchy R."/>
            <person name="Gladieux P."/>
            <person name="Thoren M.H."/>
            <person name="Johannesson H."/>
        </authorList>
    </citation>
    <scope>NUCLEOTIDE SEQUENCE</scope>
    <source>
        <strain evidence="2">SMH4607-1</strain>
    </source>
</reference>
<protein>
    <submittedName>
        <fullName evidence="2">AhpC/TSA antioxidant enzyme-domain-containing protein</fullName>
    </submittedName>
</protein>
<feature type="compositionally biased region" description="Basic and acidic residues" evidence="1">
    <location>
        <begin position="122"/>
        <end position="135"/>
    </location>
</feature>
<dbReference type="EMBL" id="JAUKUA010000003">
    <property type="protein sequence ID" value="KAK0720736.1"/>
    <property type="molecule type" value="Genomic_DNA"/>
</dbReference>
<dbReference type="FunFam" id="3.40.30.10:FF:000404">
    <property type="entry name" value="WGS project CABT00000000 data, contig 2.14"/>
    <property type="match status" value="1"/>
</dbReference>
<feature type="region of interest" description="Disordered" evidence="1">
    <location>
        <begin position="341"/>
        <end position="366"/>
    </location>
</feature>
<feature type="compositionally biased region" description="Low complexity" evidence="1">
    <location>
        <begin position="1"/>
        <end position="17"/>
    </location>
</feature>
<dbReference type="PANTHER" id="PTHR28630:SF3">
    <property type="entry name" value="PEROXIREDOXIN-LIKE 2C"/>
    <property type="match status" value="1"/>
</dbReference>
<gene>
    <name evidence="2" type="ORF">B0H67DRAFT_643952</name>
</gene>